<evidence type="ECO:0000313" key="1">
    <source>
        <dbReference type="EMBL" id="KAK7746518.1"/>
    </source>
</evidence>
<sequence>MHSESFQEFHTALSTIHTEVDLVADWREQSPGGVSEPAQRVDTYQPHLDVLPRLRILFTDDRKDLLNPEPQAETKLEQFMVLGAVHSHGDAECNFKVDTVQMAILFVPWKDQVLFINNSLQVLSLTSEQDKLVLKLEPRKSATIDPGHWAIRKNNGTWLRFLLRPSRYVLLFEVETKKRAANTVRSASKRMRVPTEHLHGRVEDTRLHSEQVGKAVVRSLRTDEIDSVSSCGIPIGHTLTLVDKLSGEVEYSFKRLGDWEVQRSSGVVFKAIYRKASDSKLVIVKIHKATNERDSTWKAIHRWKAEIRIHRVLQHV</sequence>
<organism evidence="1 2">
    <name type="scientific">Cytospora paraplurivora</name>
    <dbReference type="NCBI Taxonomy" id="2898453"/>
    <lineage>
        <taxon>Eukaryota</taxon>
        <taxon>Fungi</taxon>
        <taxon>Dikarya</taxon>
        <taxon>Ascomycota</taxon>
        <taxon>Pezizomycotina</taxon>
        <taxon>Sordariomycetes</taxon>
        <taxon>Sordariomycetidae</taxon>
        <taxon>Diaporthales</taxon>
        <taxon>Cytosporaceae</taxon>
        <taxon>Cytospora</taxon>
    </lineage>
</organism>
<evidence type="ECO:0008006" key="3">
    <source>
        <dbReference type="Google" id="ProtNLM"/>
    </source>
</evidence>
<proteinExistence type="predicted"/>
<dbReference type="Proteomes" id="UP001320245">
    <property type="component" value="Unassembled WGS sequence"/>
</dbReference>
<dbReference type="AlphaFoldDB" id="A0AAN9UF70"/>
<dbReference type="EMBL" id="JAJSPL020000006">
    <property type="protein sequence ID" value="KAK7746518.1"/>
    <property type="molecule type" value="Genomic_DNA"/>
</dbReference>
<reference evidence="1 2" key="1">
    <citation type="journal article" date="2023" name="PLoS ONE">
        <title>Cytospora paraplurivora sp. nov. isolated from orchards with fruit tree decline syndrome in Ontario, Canada.</title>
        <authorList>
            <person name="Ilyukhin E."/>
            <person name="Nguyen H.D.T."/>
            <person name="Castle A.J."/>
            <person name="Ellouze W."/>
        </authorList>
    </citation>
    <scope>NUCLEOTIDE SEQUENCE [LARGE SCALE GENOMIC DNA]</scope>
    <source>
        <strain evidence="1 2">FDS-564</strain>
    </source>
</reference>
<protein>
    <recommendedName>
        <fullName evidence="3">Protein kinase domain-containing protein</fullName>
    </recommendedName>
</protein>
<keyword evidence="2" id="KW-1185">Reference proteome</keyword>
<evidence type="ECO:0000313" key="2">
    <source>
        <dbReference type="Proteomes" id="UP001320245"/>
    </source>
</evidence>
<comment type="caution">
    <text evidence="1">The sequence shown here is derived from an EMBL/GenBank/DDBJ whole genome shotgun (WGS) entry which is preliminary data.</text>
</comment>
<gene>
    <name evidence="1" type="ORF">SLS53_002477</name>
</gene>
<accession>A0AAN9UF70</accession>
<name>A0AAN9UF70_9PEZI</name>